<dbReference type="SMART" id="SM00355">
    <property type="entry name" value="ZnF_C2H2"/>
    <property type="match status" value="2"/>
</dbReference>
<gene>
    <name evidence="4" type="ORF">P153DRAFT_383581</name>
</gene>
<evidence type="ECO:0000313" key="4">
    <source>
        <dbReference type="EMBL" id="KAF2131480.1"/>
    </source>
</evidence>
<feature type="domain" description="C2H2-type" evidence="3">
    <location>
        <begin position="438"/>
        <end position="470"/>
    </location>
</feature>
<evidence type="ECO:0000256" key="1">
    <source>
        <dbReference type="PROSITE-ProRule" id="PRU00042"/>
    </source>
</evidence>
<dbReference type="InterPro" id="IPR013087">
    <property type="entry name" value="Znf_C2H2_type"/>
</dbReference>
<dbReference type="OrthoDB" id="3800855at2759"/>
<feature type="region of interest" description="Disordered" evidence="2">
    <location>
        <begin position="363"/>
        <end position="404"/>
    </location>
</feature>
<dbReference type="EMBL" id="ML977502">
    <property type="protein sequence ID" value="KAF2131480.1"/>
    <property type="molecule type" value="Genomic_DNA"/>
</dbReference>
<feature type="region of interest" description="Disordered" evidence="2">
    <location>
        <begin position="1"/>
        <end position="72"/>
    </location>
</feature>
<dbReference type="AlphaFoldDB" id="A0A6A6AI46"/>
<feature type="compositionally biased region" description="Polar residues" evidence="2">
    <location>
        <begin position="49"/>
        <end position="65"/>
    </location>
</feature>
<dbReference type="RefSeq" id="XP_033525867.1">
    <property type="nucleotide sequence ID" value="XM_033670247.1"/>
</dbReference>
<dbReference type="Gene3D" id="3.30.160.60">
    <property type="entry name" value="Classic Zinc Finger"/>
    <property type="match status" value="1"/>
</dbReference>
<dbReference type="Proteomes" id="UP000799771">
    <property type="component" value="Unassembled WGS sequence"/>
</dbReference>
<dbReference type="GO" id="GO:0008270">
    <property type="term" value="F:zinc ion binding"/>
    <property type="evidence" value="ECO:0007669"/>
    <property type="project" value="UniProtKB-KW"/>
</dbReference>
<feature type="compositionally biased region" description="Polar residues" evidence="2">
    <location>
        <begin position="9"/>
        <end position="19"/>
    </location>
</feature>
<accession>A0A6A6AI46</accession>
<feature type="compositionally biased region" description="Polar residues" evidence="2">
    <location>
        <begin position="383"/>
        <end position="402"/>
    </location>
</feature>
<keyword evidence="1" id="KW-0863">Zinc-finger</keyword>
<organism evidence="4 5">
    <name type="scientific">Dothidotthia symphoricarpi CBS 119687</name>
    <dbReference type="NCBI Taxonomy" id="1392245"/>
    <lineage>
        <taxon>Eukaryota</taxon>
        <taxon>Fungi</taxon>
        <taxon>Dikarya</taxon>
        <taxon>Ascomycota</taxon>
        <taxon>Pezizomycotina</taxon>
        <taxon>Dothideomycetes</taxon>
        <taxon>Pleosporomycetidae</taxon>
        <taxon>Pleosporales</taxon>
        <taxon>Dothidotthiaceae</taxon>
        <taxon>Dothidotthia</taxon>
    </lineage>
</organism>
<evidence type="ECO:0000256" key="2">
    <source>
        <dbReference type="SAM" id="MobiDB-lite"/>
    </source>
</evidence>
<keyword evidence="1" id="KW-0862">Zinc</keyword>
<proteinExistence type="predicted"/>
<evidence type="ECO:0000259" key="3">
    <source>
        <dbReference type="PROSITE" id="PS50157"/>
    </source>
</evidence>
<dbReference type="PROSITE" id="PS50157">
    <property type="entry name" value="ZINC_FINGER_C2H2_2"/>
    <property type="match status" value="1"/>
</dbReference>
<sequence length="543" mass="60701">MEPRRAFVHTTQPCESNRPNEAWGQRNDSSIGVEDNGWESRPPSCNDEFISNTHAPTFSNEQQSYHRPGGYLSNIDQIQENRGTVQGSFHLEQRNFGSRSQPLSHSRQPEQVLSTAGQDRHCAWNSRSEPTSLQTPWAPPSQSQYIDTRPHPQVSTNHHVRAFAHGPHTETEPQQLFPCSANDAARYNPLHVADHLKQYEQDVYPYHNQPVMAQSNLSTNPDPNTPFTIGRELSLDNDEPPWSTVCKRQDGLRGMGDPIARMVEHVGSSITGHTSNTDGIVMSNSDTTNPSTLDSSFDDDVDGLMVSSQATIGPSQPMQVDQSYAPDTSQGVSIENRAMRKPHEPPFQLAVRQSTPVPRTLTAFQQGFGPPSMSDGSDHWLSVSPSQATNSEPPSPANSSTPAHLPCEVCKTVFTGQYRKGNLNRHKRHKHKEAEAEYPCEDDNCAKTFKRMDARIKHYRRQHRHLAVGPCIRRTVSSPRRSIDVTGGRIEDSWFVDSQASSLLVNPADGTQNYYSGYAYAVQQFAQPDLREHDLQKIGTQHE</sequence>
<feature type="region of interest" description="Disordered" evidence="2">
    <location>
        <begin position="269"/>
        <end position="288"/>
    </location>
</feature>
<keyword evidence="1" id="KW-0479">Metal-binding</keyword>
<dbReference type="PROSITE" id="PS00028">
    <property type="entry name" value="ZINC_FINGER_C2H2_1"/>
    <property type="match status" value="1"/>
</dbReference>
<keyword evidence="5" id="KW-1185">Reference proteome</keyword>
<evidence type="ECO:0000313" key="5">
    <source>
        <dbReference type="Proteomes" id="UP000799771"/>
    </source>
</evidence>
<protein>
    <recommendedName>
        <fullName evidence="3">C2H2-type domain-containing protein</fullName>
    </recommendedName>
</protein>
<dbReference type="GeneID" id="54410679"/>
<name>A0A6A6AI46_9PLEO</name>
<reference evidence="4" key="1">
    <citation type="journal article" date="2020" name="Stud. Mycol.">
        <title>101 Dothideomycetes genomes: a test case for predicting lifestyles and emergence of pathogens.</title>
        <authorList>
            <person name="Haridas S."/>
            <person name="Albert R."/>
            <person name="Binder M."/>
            <person name="Bloem J."/>
            <person name="Labutti K."/>
            <person name="Salamov A."/>
            <person name="Andreopoulos B."/>
            <person name="Baker S."/>
            <person name="Barry K."/>
            <person name="Bills G."/>
            <person name="Bluhm B."/>
            <person name="Cannon C."/>
            <person name="Castanera R."/>
            <person name="Culley D."/>
            <person name="Daum C."/>
            <person name="Ezra D."/>
            <person name="Gonzalez J."/>
            <person name="Henrissat B."/>
            <person name="Kuo A."/>
            <person name="Liang C."/>
            <person name="Lipzen A."/>
            <person name="Lutzoni F."/>
            <person name="Magnuson J."/>
            <person name="Mondo S."/>
            <person name="Nolan M."/>
            <person name="Ohm R."/>
            <person name="Pangilinan J."/>
            <person name="Park H.-J."/>
            <person name="Ramirez L."/>
            <person name="Alfaro M."/>
            <person name="Sun H."/>
            <person name="Tritt A."/>
            <person name="Yoshinaga Y."/>
            <person name="Zwiers L.-H."/>
            <person name="Turgeon B."/>
            <person name="Goodwin S."/>
            <person name="Spatafora J."/>
            <person name="Crous P."/>
            <person name="Grigoriev I."/>
        </authorList>
    </citation>
    <scope>NUCLEOTIDE SEQUENCE</scope>
    <source>
        <strain evidence="4">CBS 119687</strain>
    </source>
</reference>